<comment type="caution">
    <text evidence="1">The sequence shown here is derived from an EMBL/GenBank/DDBJ whole genome shotgun (WGS) entry which is preliminary data.</text>
</comment>
<dbReference type="AlphaFoldDB" id="A0A9P9JH34"/>
<name>A0A9P9JH34_9HYPO</name>
<evidence type="ECO:0000313" key="2">
    <source>
        <dbReference type="Proteomes" id="UP000738349"/>
    </source>
</evidence>
<dbReference type="Proteomes" id="UP000738349">
    <property type="component" value="Unassembled WGS sequence"/>
</dbReference>
<keyword evidence="2" id="KW-1185">Reference proteome</keyword>
<gene>
    <name evidence="1" type="ORF">EDB81DRAFT_159646</name>
</gene>
<organism evidence="1 2">
    <name type="scientific">Dactylonectria macrodidyma</name>
    <dbReference type="NCBI Taxonomy" id="307937"/>
    <lineage>
        <taxon>Eukaryota</taxon>
        <taxon>Fungi</taxon>
        <taxon>Dikarya</taxon>
        <taxon>Ascomycota</taxon>
        <taxon>Pezizomycotina</taxon>
        <taxon>Sordariomycetes</taxon>
        <taxon>Hypocreomycetidae</taxon>
        <taxon>Hypocreales</taxon>
        <taxon>Nectriaceae</taxon>
        <taxon>Dactylonectria</taxon>
    </lineage>
</organism>
<reference evidence="1" key="1">
    <citation type="journal article" date="2021" name="Nat. Commun.">
        <title>Genetic determinants of endophytism in the Arabidopsis root mycobiome.</title>
        <authorList>
            <person name="Mesny F."/>
            <person name="Miyauchi S."/>
            <person name="Thiergart T."/>
            <person name="Pickel B."/>
            <person name="Atanasova L."/>
            <person name="Karlsson M."/>
            <person name="Huettel B."/>
            <person name="Barry K.W."/>
            <person name="Haridas S."/>
            <person name="Chen C."/>
            <person name="Bauer D."/>
            <person name="Andreopoulos W."/>
            <person name="Pangilinan J."/>
            <person name="LaButti K."/>
            <person name="Riley R."/>
            <person name="Lipzen A."/>
            <person name="Clum A."/>
            <person name="Drula E."/>
            <person name="Henrissat B."/>
            <person name="Kohler A."/>
            <person name="Grigoriev I.V."/>
            <person name="Martin F.M."/>
            <person name="Hacquard S."/>
        </authorList>
    </citation>
    <scope>NUCLEOTIDE SEQUENCE</scope>
    <source>
        <strain evidence="1">MPI-CAGE-AT-0147</strain>
    </source>
</reference>
<proteinExistence type="predicted"/>
<accession>A0A9P9JH34</accession>
<protein>
    <submittedName>
        <fullName evidence="1">Uncharacterized protein</fullName>
    </submittedName>
</protein>
<dbReference type="EMBL" id="JAGMUV010000002">
    <property type="protein sequence ID" value="KAH7170298.1"/>
    <property type="molecule type" value="Genomic_DNA"/>
</dbReference>
<sequence>MTVRAGPYLGSLSSHGRYGHGNQARGGLEGSQGLWGGSNAFHQALFFCAVFGGVYLRREEERGPFDSGRWGCATMGYWPADPQSIIRTIEVPQKRRRRDLRDSRTGVWLGSGGVERGGRGCVSRSLGWDSDCWKWPKWRVAMGCPMWLSDGLPRLADEGPRSHRPLLVDKAASNLGDAHGHCTEVLLEVPVLVSPALVSRFPLPSTTVGTPCRMHWPGPSHSMQLLLLPLMLHPVRVGW</sequence>
<evidence type="ECO:0000313" key="1">
    <source>
        <dbReference type="EMBL" id="KAH7170298.1"/>
    </source>
</evidence>